<dbReference type="EMBL" id="BK059087">
    <property type="protein sequence ID" value="DAE28455.1"/>
    <property type="molecule type" value="Genomic_DNA"/>
</dbReference>
<proteinExistence type="predicted"/>
<protein>
    <submittedName>
        <fullName evidence="1">Metallo-beta-lactamase superfamily</fullName>
    </submittedName>
</protein>
<name>A0A8S5RAT1_9VIRU</name>
<organism evidence="1">
    <name type="scientific">virus sp. ct9pU4</name>
    <dbReference type="NCBI Taxonomy" id="2828248"/>
    <lineage>
        <taxon>Viruses</taxon>
    </lineage>
</organism>
<accession>A0A8S5RAT1</accession>
<sequence>MTHLYLSDFLFILHEHEDFHLSSSPCLLSCYCY</sequence>
<reference evidence="1" key="1">
    <citation type="journal article" date="2021" name="Proc. Natl. Acad. Sci. U.S.A.">
        <title>A Catalog of Tens of Thousands of Viruses from Human Metagenomes Reveals Hidden Associations with Chronic Diseases.</title>
        <authorList>
            <person name="Tisza M.J."/>
            <person name="Buck C.B."/>
        </authorList>
    </citation>
    <scope>NUCLEOTIDE SEQUENCE</scope>
    <source>
        <strain evidence="1">Ct9pU4</strain>
    </source>
</reference>
<evidence type="ECO:0000313" key="1">
    <source>
        <dbReference type="EMBL" id="DAE28455.1"/>
    </source>
</evidence>